<protein>
    <submittedName>
        <fullName evidence="2">ATP synthase F0 subunit 8</fullName>
    </submittedName>
</protein>
<evidence type="ECO:0000256" key="1">
    <source>
        <dbReference type="SAM" id="Phobius"/>
    </source>
</evidence>
<keyword evidence="2" id="KW-0496">Mitochondrion</keyword>
<gene>
    <name evidence="2" type="primary">ATP8</name>
</gene>
<reference evidence="2" key="1">
    <citation type="submission" date="2015-06" db="EMBL/GenBank/DDBJ databases">
        <title>High-throughput detection of wild bee species with mitogenome skimming and resequencing (mt-S/R).</title>
        <authorList>
            <person name="Tang M."/>
            <person name="Hardman C."/>
            <person name="Ji Y."/>
            <person name="Meng G."/>
            <person name="Liu S."/>
            <person name="Tan M."/>
            <person name="Yang S."/>
            <person name="Yang C."/>
            <person name="Moss E."/>
            <person name="Nevard T."/>
            <person name="Potts S.G."/>
            <person name="Zhou X."/>
            <person name="Yu D.W."/>
        </authorList>
    </citation>
    <scope>NUCLEOTIDE SEQUENCE</scope>
</reference>
<evidence type="ECO:0000313" key="2">
    <source>
        <dbReference type="EMBL" id="ALO64337.1"/>
    </source>
</evidence>
<accession>A0A0S2LSI1</accession>
<organism evidence="2">
    <name type="scientific">Lasioglossum punctatissimum</name>
    <dbReference type="NCBI Taxonomy" id="1040140"/>
    <lineage>
        <taxon>Eukaryota</taxon>
        <taxon>Metazoa</taxon>
        <taxon>Ecdysozoa</taxon>
        <taxon>Arthropoda</taxon>
        <taxon>Hexapoda</taxon>
        <taxon>Insecta</taxon>
        <taxon>Pterygota</taxon>
        <taxon>Neoptera</taxon>
        <taxon>Endopterygota</taxon>
        <taxon>Hymenoptera</taxon>
        <taxon>Apocrita</taxon>
        <taxon>Aculeata</taxon>
        <taxon>Apoidea</taxon>
        <taxon>Anthophila</taxon>
        <taxon>Halictidae</taxon>
        <taxon>Halictinae</taxon>
        <taxon>Halictini</taxon>
        <taxon>Lasioglossum</taxon>
        <taxon>Dialictus</taxon>
    </lineage>
</organism>
<proteinExistence type="predicted"/>
<dbReference type="AlphaFoldDB" id="A0A0S2LSI1"/>
<keyword evidence="1" id="KW-0472">Membrane</keyword>
<dbReference type="EMBL" id="KT164603">
    <property type="protein sequence ID" value="ALO64337.1"/>
    <property type="molecule type" value="Genomic_DNA"/>
</dbReference>
<name>A0A0S2LSI1_9HYME</name>
<feature type="transmembrane region" description="Helical" evidence="1">
    <location>
        <begin position="6"/>
        <end position="30"/>
    </location>
</feature>
<sequence length="54" mass="6607">MPQMSPMYWILLLIFTIMIMYMYISMLYFTPTIPLIPSFKKKNHKLMTKNLKFN</sequence>
<geneLocation type="mitochondrion" evidence="2"/>
<keyword evidence="1" id="KW-1133">Transmembrane helix</keyword>
<keyword evidence="1" id="KW-0812">Transmembrane</keyword>